<dbReference type="Pfam" id="PF20147">
    <property type="entry name" value="Crinkler"/>
    <property type="match status" value="1"/>
</dbReference>
<evidence type="ECO:0000313" key="6">
    <source>
        <dbReference type="Proteomes" id="UP000266861"/>
    </source>
</evidence>
<dbReference type="InterPro" id="IPR045379">
    <property type="entry name" value="Crinkler_N"/>
</dbReference>
<dbReference type="GO" id="GO:0043657">
    <property type="term" value="C:host cell"/>
    <property type="evidence" value="ECO:0007669"/>
    <property type="project" value="UniProtKB-SubCell"/>
</dbReference>
<gene>
    <name evidence="5" type="ORF">Glove_152g44</name>
</gene>
<sequence length="169" mass="19797">MTYPPSIIANFLNKKTSRFLQRSHKRGTFVNVDSKDLKLWKVYIPTDNENDKLTALRNNTNVNIKDNIEGEKLSSLDEIIEHFPTEKHIHIIVQRPDEKRRFIAPLHMSEKLHEIFAFPDGTENGHIIISRVMQKDETVKDATEHKVMQFSTNEDLISIIWNIYVLETK</sequence>
<comment type="caution">
    <text evidence="5">The sequence shown here is derived from an EMBL/GenBank/DDBJ whole genome shotgun (WGS) entry which is preliminary data.</text>
</comment>
<dbReference type="Proteomes" id="UP000266861">
    <property type="component" value="Unassembled WGS sequence"/>
</dbReference>
<proteinExistence type="predicted"/>
<comment type="subcellular location">
    <subcellularLocation>
        <location evidence="1">Host cell</location>
    </subcellularLocation>
    <subcellularLocation>
        <location evidence="2">Secreted</location>
    </subcellularLocation>
</comment>
<reference evidence="5 6" key="1">
    <citation type="submission" date="2018-08" db="EMBL/GenBank/DDBJ databases">
        <title>Genome and evolution of the arbuscular mycorrhizal fungus Diversispora epigaea (formerly Glomus versiforme) and its bacterial endosymbionts.</title>
        <authorList>
            <person name="Sun X."/>
            <person name="Fei Z."/>
            <person name="Harrison M."/>
        </authorList>
    </citation>
    <scope>NUCLEOTIDE SEQUENCE [LARGE SCALE GENOMIC DNA]</scope>
    <source>
        <strain evidence="5 6">IT104</strain>
    </source>
</reference>
<name>A0A397IXC0_9GLOM</name>
<dbReference type="EMBL" id="PQFF01000143">
    <property type="protein sequence ID" value="RHZ79048.1"/>
    <property type="molecule type" value="Genomic_DNA"/>
</dbReference>
<dbReference type="OrthoDB" id="2374531at2759"/>
<dbReference type="AlphaFoldDB" id="A0A397IXC0"/>
<feature type="domain" description="Crinkler effector protein N-terminal" evidence="4">
    <location>
        <begin position="25"/>
        <end position="94"/>
    </location>
</feature>
<protein>
    <recommendedName>
        <fullName evidence="4">Crinkler effector protein N-terminal domain-containing protein</fullName>
    </recommendedName>
</protein>
<evidence type="ECO:0000259" key="4">
    <source>
        <dbReference type="Pfam" id="PF20147"/>
    </source>
</evidence>
<evidence type="ECO:0000256" key="3">
    <source>
        <dbReference type="ARBA" id="ARBA00022525"/>
    </source>
</evidence>
<keyword evidence="6" id="KW-1185">Reference proteome</keyword>
<accession>A0A397IXC0</accession>
<evidence type="ECO:0000313" key="5">
    <source>
        <dbReference type="EMBL" id="RHZ79048.1"/>
    </source>
</evidence>
<organism evidence="5 6">
    <name type="scientific">Diversispora epigaea</name>
    <dbReference type="NCBI Taxonomy" id="1348612"/>
    <lineage>
        <taxon>Eukaryota</taxon>
        <taxon>Fungi</taxon>
        <taxon>Fungi incertae sedis</taxon>
        <taxon>Mucoromycota</taxon>
        <taxon>Glomeromycotina</taxon>
        <taxon>Glomeromycetes</taxon>
        <taxon>Diversisporales</taxon>
        <taxon>Diversisporaceae</taxon>
        <taxon>Diversispora</taxon>
    </lineage>
</organism>
<keyword evidence="3" id="KW-0964">Secreted</keyword>
<dbReference type="GO" id="GO:0005576">
    <property type="term" value="C:extracellular region"/>
    <property type="evidence" value="ECO:0007669"/>
    <property type="project" value="UniProtKB-SubCell"/>
</dbReference>
<evidence type="ECO:0000256" key="2">
    <source>
        <dbReference type="ARBA" id="ARBA00004613"/>
    </source>
</evidence>
<evidence type="ECO:0000256" key="1">
    <source>
        <dbReference type="ARBA" id="ARBA00004340"/>
    </source>
</evidence>